<organism evidence="1 2">
    <name type="scientific">Cichorium intybus</name>
    <name type="common">Chicory</name>
    <dbReference type="NCBI Taxonomy" id="13427"/>
    <lineage>
        <taxon>Eukaryota</taxon>
        <taxon>Viridiplantae</taxon>
        <taxon>Streptophyta</taxon>
        <taxon>Embryophyta</taxon>
        <taxon>Tracheophyta</taxon>
        <taxon>Spermatophyta</taxon>
        <taxon>Magnoliopsida</taxon>
        <taxon>eudicotyledons</taxon>
        <taxon>Gunneridae</taxon>
        <taxon>Pentapetalae</taxon>
        <taxon>asterids</taxon>
        <taxon>campanulids</taxon>
        <taxon>Asterales</taxon>
        <taxon>Asteraceae</taxon>
        <taxon>Cichorioideae</taxon>
        <taxon>Cichorieae</taxon>
        <taxon>Cichoriinae</taxon>
        <taxon>Cichorium</taxon>
    </lineage>
</organism>
<evidence type="ECO:0000313" key="1">
    <source>
        <dbReference type="EMBL" id="KAI3782733.1"/>
    </source>
</evidence>
<comment type="caution">
    <text evidence="1">The sequence shown here is derived from an EMBL/GenBank/DDBJ whole genome shotgun (WGS) entry which is preliminary data.</text>
</comment>
<name>A0ACB9GI65_CICIN</name>
<dbReference type="Proteomes" id="UP001055811">
    <property type="component" value="Linkage Group LG02"/>
</dbReference>
<evidence type="ECO:0000313" key="2">
    <source>
        <dbReference type="Proteomes" id="UP001055811"/>
    </source>
</evidence>
<gene>
    <name evidence="1" type="ORF">L2E82_12787</name>
</gene>
<reference evidence="2" key="1">
    <citation type="journal article" date="2022" name="Mol. Ecol. Resour.">
        <title>The genomes of chicory, endive, great burdock and yacon provide insights into Asteraceae palaeo-polyploidization history and plant inulin production.</title>
        <authorList>
            <person name="Fan W."/>
            <person name="Wang S."/>
            <person name="Wang H."/>
            <person name="Wang A."/>
            <person name="Jiang F."/>
            <person name="Liu H."/>
            <person name="Zhao H."/>
            <person name="Xu D."/>
            <person name="Zhang Y."/>
        </authorList>
    </citation>
    <scope>NUCLEOTIDE SEQUENCE [LARGE SCALE GENOMIC DNA]</scope>
    <source>
        <strain evidence="2">cv. Punajuju</strain>
    </source>
</reference>
<proteinExistence type="predicted"/>
<accession>A0ACB9GI65</accession>
<reference evidence="1 2" key="2">
    <citation type="journal article" date="2022" name="Mol. Ecol. Resour.">
        <title>The genomes of chicory, endive, great burdock and yacon provide insights into Asteraceae paleo-polyploidization history and plant inulin production.</title>
        <authorList>
            <person name="Fan W."/>
            <person name="Wang S."/>
            <person name="Wang H."/>
            <person name="Wang A."/>
            <person name="Jiang F."/>
            <person name="Liu H."/>
            <person name="Zhao H."/>
            <person name="Xu D."/>
            <person name="Zhang Y."/>
        </authorList>
    </citation>
    <scope>NUCLEOTIDE SEQUENCE [LARGE SCALE GENOMIC DNA]</scope>
    <source>
        <strain evidence="2">cv. Punajuju</strain>
        <tissue evidence="1">Leaves</tissue>
    </source>
</reference>
<sequence length="110" mass="13229">MTLKQRSNYKGAKTITGLENRKLTGFLKISSVKKFKNTYNATLNLHRQRERRREALRTEKELETRPGRRIQVIPLFCCYSIITRRNIQDEHWPMMYSCLLILRIMMTRHS</sequence>
<dbReference type="EMBL" id="CM042010">
    <property type="protein sequence ID" value="KAI3782733.1"/>
    <property type="molecule type" value="Genomic_DNA"/>
</dbReference>
<keyword evidence="2" id="KW-1185">Reference proteome</keyword>
<protein>
    <submittedName>
        <fullName evidence="1">Uncharacterized protein</fullName>
    </submittedName>
</protein>